<dbReference type="EMBL" id="GBRH01265609">
    <property type="protein sequence ID" value="JAD32286.1"/>
    <property type="molecule type" value="Transcribed_RNA"/>
</dbReference>
<dbReference type="AlphaFoldDB" id="A0A0A8Z0E4"/>
<name>A0A0A8Z0E4_ARUDO</name>
<reference evidence="1" key="2">
    <citation type="journal article" date="2015" name="Data Brief">
        <title>Shoot transcriptome of the giant reed, Arundo donax.</title>
        <authorList>
            <person name="Barrero R.A."/>
            <person name="Guerrero F.D."/>
            <person name="Moolhuijzen P."/>
            <person name="Goolsby J.A."/>
            <person name="Tidwell J."/>
            <person name="Bellgard S.E."/>
            <person name="Bellgard M.I."/>
        </authorList>
    </citation>
    <scope>NUCLEOTIDE SEQUENCE</scope>
    <source>
        <tissue evidence="1">Shoot tissue taken approximately 20 cm above the soil surface</tissue>
    </source>
</reference>
<evidence type="ECO:0000313" key="1">
    <source>
        <dbReference type="EMBL" id="JAD32286.1"/>
    </source>
</evidence>
<protein>
    <submittedName>
        <fullName evidence="1">Uncharacterized protein</fullName>
    </submittedName>
</protein>
<sequence>MYCILALVEILGKRRVLRYLTGNFLTIPGNYFWQENIKIHRRSSL</sequence>
<reference evidence="1" key="1">
    <citation type="submission" date="2014-09" db="EMBL/GenBank/DDBJ databases">
        <authorList>
            <person name="Magalhaes I.L.F."/>
            <person name="Oliveira U."/>
            <person name="Santos F.R."/>
            <person name="Vidigal T.H.D.A."/>
            <person name="Brescovit A.D."/>
            <person name="Santos A.J."/>
        </authorList>
    </citation>
    <scope>NUCLEOTIDE SEQUENCE</scope>
    <source>
        <tissue evidence="1">Shoot tissue taken approximately 20 cm above the soil surface</tissue>
    </source>
</reference>
<accession>A0A0A8Z0E4</accession>
<proteinExistence type="predicted"/>
<organism evidence="1">
    <name type="scientific">Arundo donax</name>
    <name type="common">Giant reed</name>
    <name type="synonym">Donax arundinaceus</name>
    <dbReference type="NCBI Taxonomy" id="35708"/>
    <lineage>
        <taxon>Eukaryota</taxon>
        <taxon>Viridiplantae</taxon>
        <taxon>Streptophyta</taxon>
        <taxon>Embryophyta</taxon>
        <taxon>Tracheophyta</taxon>
        <taxon>Spermatophyta</taxon>
        <taxon>Magnoliopsida</taxon>
        <taxon>Liliopsida</taxon>
        <taxon>Poales</taxon>
        <taxon>Poaceae</taxon>
        <taxon>PACMAD clade</taxon>
        <taxon>Arundinoideae</taxon>
        <taxon>Arundineae</taxon>
        <taxon>Arundo</taxon>
    </lineage>
</organism>